<gene>
    <name evidence="2" type="ORF">TVAG_216980</name>
</gene>
<evidence type="ECO:0000256" key="1">
    <source>
        <dbReference type="SAM" id="Phobius"/>
    </source>
</evidence>
<keyword evidence="1" id="KW-0472">Membrane</keyword>
<dbReference type="Proteomes" id="UP000001542">
    <property type="component" value="Unassembled WGS sequence"/>
</dbReference>
<dbReference type="RefSeq" id="XP_001312906.1">
    <property type="nucleotide sequence ID" value="XM_001312905.1"/>
</dbReference>
<feature type="transmembrane region" description="Helical" evidence="1">
    <location>
        <begin position="45"/>
        <end position="69"/>
    </location>
</feature>
<sequence>MSGTPKSCSKKFNTSSDCYDTDSSDKLASVYVLVEHCHMLMTIKVLLAIISAIAGSGVIGFTISFYYLVIKKKSEQKKKYQKIFSDIIEKELQDGKPDNQVVRNVINKLNSRISTDAASDQFKLNAKDCRNITQTAID</sequence>
<reference evidence="2" key="2">
    <citation type="journal article" date="2007" name="Science">
        <title>Draft genome sequence of the sexually transmitted pathogen Trichomonas vaginalis.</title>
        <authorList>
            <person name="Carlton J.M."/>
            <person name="Hirt R.P."/>
            <person name="Silva J.C."/>
            <person name="Delcher A.L."/>
            <person name="Schatz M."/>
            <person name="Zhao Q."/>
            <person name="Wortman J.R."/>
            <person name="Bidwell S.L."/>
            <person name="Alsmark U.C.M."/>
            <person name="Besteiro S."/>
            <person name="Sicheritz-Ponten T."/>
            <person name="Noel C.J."/>
            <person name="Dacks J.B."/>
            <person name="Foster P.G."/>
            <person name="Simillion C."/>
            <person name="Van de Peer Y."/>
            <person name="Miranda-Saavedra D."/>
            <person name="Barton G.J."/>
            <person name="Westrop G.D."/>
            <person name="Mueller S."/>
            <person name="Dessi D."/>
            <person name="Fiori P.L."/>
            <person name="Ren Q."/>
            <person name="Paulsen I."/>
            <person name="Zhang H."/>
            <person name="Bastida-Corcuera F.D."/>
            <person name="Simoes-Barbosa A."/>
            <person name="Brown M.T."/>
            <person name="Hayes R.D."/>
            <person name="Mukherjee M."/>
            <person name="Okumura C.Y."/>
            <person name="Schneider R."/>
            <person name="Smith A.J."/>
            <person name="Vanacova S."/>
            <person name="Villalvazo M."/>
            <person name="Haas B.J."/>
            <person name="Pertea M."/>
            <person name="Feldblyum T.V."/>
            <person name="Utterback T.R."/>
            <person name="Shu C.L."/>
            <person name="Osoegawa K."/>
            <person name="de Jong P.J."/>
            <person name="Hrdy I."/>
            <person name="Horvathova L."/>
            <person name="Zubacova Z."/>
            <person name="Dolezal P."/>
            <person name="Malik S.B."/>
            <person name="Logsdon J.M. Jr."/>
            <person name="Henze K."/>
            <person name="Gupta A."/>
            <person name="Wang C.C."/>
            <person name="Dunne R.L."/>
            <person name="Upcroft J.A."/>
            <person name="Upcroft P."/>
            <person name="White O."/>
            <person name="Salzberg S.L."/>
            <person name="Tang P."/>
            <person name="Chiu C.-H."/>
            <person name="Lee Y.-S."/>
            <person name="Embley T.M."/>
            <person name="Coombs G.H."/>
            <person name="Mottram J.C."/>
            <person name="Tachezy J."/>
            <person name="Fraser-Liggett C.M."/>
            <person name="Johnson P.J."/>
        </authorList>
    </citation>
    <scope>NUCLEOTIDE SEQUENCE [LARGE SCALE GENOMIC DNA]</scope>
    <source>
        <strain evidence="2">G3</strain>
    </source>
</reference>
<accession>A2F533</accession>
<keyword evidence="1" id="KW-1133">Transmembrane helix</keyword>
<evidence type="ECO:0000313" key="2">
    <source>
        <dbReference type="EMBL" id="EAX99976.1"/>
    </source>
</evidence>
<dbReference type="EMBL" id="DS113618">
    <property type="protein sequence ID" value="EAX99976.1"/>
    <property type="molecule type" value="Genomic_DNA"/>
</dbReference>
<reference evidence="2" key="1">
    <citation type="submission" date="2006-10" db="EMBL/GenBank/DDBJ databases">
        <authorList>
            <person name="Amadeo P."/>
            <person name="Zhao Q."/>
            <person name="Wortman J."/>
            <person name="Fraser-Liggett C."/>
            <person name="Carlton J."/>
        </authorList>
    </citation>
    <scope>NUCLEOTIDE SEQUENCE</scope>
    <source>
        <strain evidence="2">G3</strain>
    </source>
</reference>
<dbReference type="VEuPathDB" id="TrichDB:TVAG_216980"/>
<name>A2F533_TRIV3</name>
<dbReference type="InParanoid" id="A2F533"/>
<dbReference type="AlphaFoldDB" id="A2F533"/>
<protein>
    <submittedName>
        <fullName evidence="2">Uncharacterized protein</fullName>
    </submittedName>
</protein>
<dbReference type="KEGG" id="tva:4757795"/>
<keyword evidence="1" id="KW-0812">Transmembrane</keyword>
<dbReference type="VEuPathDB" id="TrichDB:TVAGG3_0540260"/>
<keyword evidence="3" id="KW-1185">Reference proteome</keyword>
<organism evidence="2 3">
    <name type="scientific">Trichomonas vaginalis (strain ATCC PRA-98 / G3)</name>
    <dbReference type="NCBI Taxonomy" id="412133"/>
    <lineage>
        <taxon>Eukaryota</taxon>
        <taxon>Metamonada</taxon>
        <taxon>Parabasalia</taxon>
        <taxon>Trichomonadida</taxon>
        <taxon>Trichomonadidae</taxon>
        <taxon>Trichomonas</taxon>
    </lineage>
</organism>
<proteinExistence type="predicted"/>
<evidence type="ECO:0000313" key="3">
    <source>
        <dbReference type="Proteomes" id="UP000001542"/>
    </source>
</evidence>